<dbReference type="GO" id="GO:0001042">
    <property type="term" value="F:RNA polymerase I core binding"/>
    <property type="evidence" value="ECO:0007669"/>
    <property type="project" value="TreeGrafter"/>
</dbReference>
<evidence type="ECO:0000313" key="3">
    <source>
        <dbReference type="Proteomes" id="UP000595140"/>
    </source>
</evidence>
<dbReference type="AlphaFoldDB" id="A0A484KS45"/>
<reference evidence="2 3" key="1">
    <citation type="submission" date="2018-04" db="EMBL/GenBank/DDBJ databases">
        <authorList>
            <person name="Vogel A."/>
        </authorList>
    </citation>
    <scope>NUCLEOTIDE SEQUENCE [LARGE SCALE GENOMIC DNA]</scope>
</reference>
<proteinExistence type="inferred from homology"/>
<sequence length="141" mass="16473">MYIICFRRGSIHSFFRLKSQLLRMRIEDILRHPLSPLTVCLPSIVEEFLRVAEATCLFSFPDSDAPVGGLLESEHSIAFGGYQRLDTFFPFDPCLLKKADRFIRPNYVHCQWFKMHMMRLKKTNARAMKMMMSKSVYLGTV</sequence>
<name>A0A484KS45_9ASTE</name>
<dbReference type="Proteomes" id="UP000595140">
    <property type="component" value="Unassembled WGS sequence"/>
</dbReference>
<evidence type="ECO:0000313" key="2">
    <source>
        <dbReference type="EMBL" id="VFQ64862.1"/>
    </source>
</evidence>
<dbReference type="GO" id="GO:0006361">
    <property type="term" value="P:transcription initiation at RNA polymerase I promoter"/>
    <property type="evidence" value="ECO:0007669"/>
    <property type="project" value="InterPro"/>
</dbReference>
<dbReference type="PANTHER" id="PTHR12790">
    <property type="entry name" value="TRANSCRIPTION INITIATION FACTOR IA RRN3"/>
    <property type="match status" value="1"/>
</dbReference>
<evidence type="ECO:0000256" key="1">
    <source>
        <dbReference type="ARBA" id="ARBA00010098"/>
    </source>
</evidence>
<organism evidence="2 3">
    <name type="scientific">Cuscuta campestris</name>
    <dbReference type="NCBI Taxonomy" id="132261"/>
    <lineage>
        <taxon>Eukaryota</taxon>
        <taxon>Viridiplantae</taxon>
        <taxon>Streptophyta</taxon>
        <taxon>Embryophyta</taxon>
        <taxon>Tracheophyta</taxon>
        <taxon>Spermatophyta</taxon>
        <taxon>Magnoliopsida</taxon>
        <taxon>eudicotyledons</taxon>
        <taxon>Gunneridae</taxon>
        <taxon>Pentapetalae</taxon>
        <taxon>asterids</taxon>
        <taxon>lamiids</taxon>
        <taxon>Solanales</taxon>
        <taxon>Convolvulaceae</taxon>
        <taxon>Cuscuteae</taxon>
        <taxon>Cuscuta</taxon>
        <taxon>Cuscuta subgen. Grammica</taxon>
        <taxon>Cuscuta sect. Cleistogrammica</taxon>
    </lineage>
</organism>
<dbReference type="EMBL" id="OOIL02000448">
    <property type="protein sequence ID" value="VFQ64862.1"/>
    <property type="molecule type" value="Genomic_DNA"/>
</dbReference>
<comment type="similarity">
    <text evidence="1">Belongs to the RRN3 family.</text>
</comment>
<accession>A0A484KS45</accession>
<keyword evidence="3" id="KW-1185">Reference proteome</keyword>
<gene>
    <name evidence="2" type="ORF">CCAM_LOCUS6638</name>
</gene>
<dbReference type="Pfam" id="PF05327">
    <property type="entry name" value="RRN3"/>
    <property type="match status" value="1"/>
</dbReference>
<dbReference type="GO" id="GO:0001181">
    <property type="term" value="F:RNA polymerase I general transcription initiation factor activity"/>
    <property type="evidence" value="ECO:0007669"/>
    <property type="project" value="InterPro"/>
</dbReference>
<dbReference type="InterPro" id="IPR007991">
    <property type="entry name" value="RNA_pol_I_trans_ini_fac_RRN3"/>
</dbReference>
<dbReference type="PANTHER" id="PTHR12790:SF0">
    <property type="entry name" value="RNA POLYMERASE I-SPECIFIC TRANSCRIPTION INITIATION FACTOR RRN3-RELATED"/>
    <property type="match status" value="1"/>
</dbReference>
<dbReference type="GO" id="GO:0005634">
    <property type="term" value="C:nucleus"/>
    <property type="evidence" value="ECO:0007669"/>
    <property type="project" value="TreeGrafter"/>
</dbReference>
<protein>
    <submittedName>
        <fullName evidence="2">Uncharacterized protein</fullName>
    </submittedName>
</protein>
<dbReference type="OrthoDB" id="26970at2759"/>